<dbReference type="PANTHER" id="PTHR24148:SF73">
    <property type="entry name" value="HET DOMAIN PROTEIN (AFU_ORTHOLOGUE AFUA_8G01020)"/>
    <property type="match status" value="1"/>
</dbReference>
<dbReference type="OrthoDB" id="2157530at2759"/>
<keyword evidence="1" id="KW-1133">Transmembrane helix</keyword>
<protein>
    <recommendedName>
        <fullName evidence="2">Heterokaryon incompatibility domain-containing protein</fullName>
    </recommendedName>
</protein>
<dbReference type="RefSeq" id="XP_015406490.1">
    <property type="nucleotide sequence ID" value="XM_015551912.1"/>
</dbReference>
<sequence>MGGYHEPSASELLVTTPLIILGLVLLPLVWLGLILWNLGQVVSRSKNARSAVSDIGASLNLFWALPVCIVNNIWLLLVKLLRVFYAYRKKSAPSIIARRYYTGLFATEARIFVDPYLLPREEHYEYTPISGEHKIRLLVIQPGAFDDYICGDLVEVNLLLGPTFDALSYTWADEKGDATRSGKIYCVPDFSVIGITKNCEMAIRRLRHPKKRRRVWIDAVCINQQNAQERTYQIAQMSRIFTSARRVIAYTGEGTCQTDMLFDWLNGLEAPELNVPLIGGLNDLSHPVVTLKEPADIRRLIARIRVGVNERLILMGMYGKNCVSKLLHRSERAKDKINVEEPELTKFAYEYCSRRWFSRVWILQEVTLPALHRTRIVCGSRTTTAERALHALGLLKEAGAGSIPRIFVLVRKTAILPRRSHLLDILIETKDHAATDPRDKIFAVLSLAHSLDGGSFPELEANYELQAAQVYTRYSAFFIQHHGPGFFLALIRSPQKLPGLPSWAADWTVPWPNSRAVSVRDFPAVSRRTQEENTENMFSRENGYEVLTLIRPQILRGYFTRNGAVTGLDGIDVEEVVGLHENTILVEIYPGLAALLRCEDDYYVLVQVCPHAVFRDSLLELVERWSTVVVDGIGPEELQNQDRHRFGYLGAVKPFKIR</sequence>
<dbReference type="STRING" id="1509407.A0A0L1J1E8"/>
<feature type="transmembrane region" description="Helical" evidence="1">
    <location>
        <begin position="12"/>
        <end position="36"/>
    </location>
</feature>
<evidence type="ECO:0000259" key="2">
    <source>
        <dbReference type="Pfam" id="PF06985"/>
    </source>
</evidence>
<keyword evidence="1" id="KW-0472">Membrane</keyword>
<dbReference type="AlphaFoldDB" id="A0A0L1J1E8"/>
<feature type="transmembrane region" description="Helical" evidence="1">
    <location>
        <begin position="61"/>
        <end position="81"/>
    </location>
</feature>
<evidence type="ECO:0000313" key="3">
    <source>
        <dbReference type="EMBL" id="KNG85567.1"/>
    </source>
</evidence>
<dbReference type="PANTHER" id="PTHR24148">
    <property type="entry name" value="ANKYRIN REPEAT DOMAIN-CONTAINING PROTEIN 39 HOMOLOG-RELATED"/>
    <property type="match status" value="1"/>
</dbReference>
<dbReference type="EMBL" id="JNOM01000151">
    <property type="protein sequence ID" value="KNG85567.1"/>
    <property type="molecule type" value="Genomic_DNA"/>
</dbReference>
<dbReference type="Proteomes" id="UP000037505">
    <property type="component" value="Unassembled WGS sequence"/>
</dbReference>
<evidence type="ECO:0000313" key="4">
    <source>
        <dbReference type="Proteomes" id="UP000037505"/>
    </source>
</evidence>
<name>A0A0L1J1E8_ASPN3</name>
<comment type="caution">
    <text evidence="3">The sequence shown here is derived from an EMBL/GenBank/DDBJ whole genome shotgun (WGS) entry which is preliminary data.</text>
</comment>
<keyword evidence="4" id="KW-1185">Reference proteome</keyword>
<dbReference type="GeneID" id="26808460"/>
<feature type="domain" description="Heterokaryon incompatibility" evidence="2">
    <location>
        <begin position="164"/>
        <end position="259"/>
    </location>
</feature>
<dbReference type="InterPro" id="IPR010730">
    <property type="entry name" value="HET"/>
</dbReference>
<accession>A0A0L1J1E8</accession>
<proteinExistence type="predicted"/>
<evidence type="ECO:0000256" key="1">
    <source>
        <dbReference type="SAM" id="Phobius"/>
    </source>
</evidence>
<reference evidence="3 4" key="1">
    <citation type="submission" date="2014-06" db="EMBL/GenBank/DDBJ databases">
        <title>The Genome of the Aflatoxigenic Filamentous Fungus Aspergillus nomius.</title>
        <authorList>
            <person name="Moore M.G."/>
            <person name="Shannon B.M."/>
            <person name="Brian M.M."/>
        </authorList>
    </citation>
    <scope>NUCLEOTIDE SEQUENCE [LARGE SCALE GENOMIC DNA]</scope>
    <source>
        <strain evidence="3 4">NRRL 13137</strain>
    </source>
</reference>
<gene>
    <name evidence="3" type="ORF">ANOM_006656</name>
</gene>
<organism evidence="3 4">
    <name type="scientific">Aspergillus nomiae NRRL (strain ATCC 15546 / NRRL 13137 / CBS 260.88 / M93)</name>
    <dbReference type="NCBI Taxonomy" id="1509407"/>
    <lineage>
        <taxon>Eukaryota</taxon>
        <taxon>Fungi</taxon>
        <taxon>Dikarya</taxon>
        <taxon>Ascomycota</taxon>
        <taxon>Pezizomycotina</taxon>
        <taxon>Eurotiomycetes</taxon>
        <taxon>Eurotiomycetidae</taxon>
        <taxon>Eurotiales</taxon>
        <taxon>Aspergillaceae</taxon>
        <taxon>Aspergillus</taxon>
        <taxon>Aspergillus subgen. Circumdati</taxon>
    </lineage>
</organism>
<keyword evidence="1" id="KW-0812">Transmembrane</keyword>
<dbReference type="Pfam" id="PF06985">
    <property type="entry name" value="HET"/>
    <property type="match status" value="1"/>
</dbReference>
<dbReference type="InterPro" id="IPR052895">
    <property type="entry name" value="HetReg/Transcr_Mod"/>
</dbReference>